<accession>A0ABR2ICU8</accession>
<evidence type="ECO:0000313" key="2">
    <source>
        <dbReference type="Proteomes" id="UP001470230"/>
    </source>
</evidence>
<sequence length="121" mass="14110">MSKNVSQSAIRSLIIEEFGEGTFFTKEELWFRYHQKYIYSTRKELENLILNMARQNQVEIKTNQDGKDLISLRLSLKSSTNTHQAGNCNSENGSDESFQADRKALKEIKPNELNLRHLHKH</sequence>
<organism evidence="1 2">
    <name type="scientific">Tritrichomonas musculus</name>
    <dbReference type="NCBI Taxonomy" id="1915356"/>
    <lineage>
        <taxon>Eukaryota</taxon>
        <taxon>Metamonada</taxon>
        <taxon>Parabasalia</taxon>
        <taxon>Tritrichomonadida</taxon>
        <taxon>Tritrichomonadidae</taxon>
        <taxon>Tritrichomonas</taxon>
    </lineage>
</organism>
<name>A0ABR2ICU8_9EUKA</name>
<comment type="caution">
    <text evidence="1">The sequence shown here is derived from an EMBL/GenBank/DDBJ whole genome shotgun (WGS) entry which is preliminary data.</text>
</comment>
<keyword evidence="2" id="KW-1185">Reference proteome</keyword>
<proteinExistence type="predicted"/>
<evidence type="ECO:0000313" key="1">
    <source>
        <dbReference type="EMBL" id="KAK8860864.1"/>
    </source>
</evidence>
<dbReference type="EMBL" id="JAPFFF010000018">
    <property type="protein sequence ID" value="KAK8860864.1"/>
    <property type="molecule type" value="Genomic_DNA"/>
</dbReference>
<gene>
    <name evidence="1" type="ORF">M9Y10_012556</name>
</gene>
<protein>
    <submittedName>
        <fullName evidence="1">Uncharacterized protein</fullName>
    </submittedName>
</protein>
<reference evidence="1 2" key="1">
    <citation type="submission" date="2024-04" db="EMBL/GenBank/DDBJ databases">
        <title>Tritrichomonas musculus Genome.</title>
        <authorList>
            <person name="Alves-Ferreira E."/>
            <person name="Grigg M."/>
            <person name="Lorenzi H."/>
            <person name="Galac M."/>
        </authorList>
    </citation>
    <scope>NUCLEOTIDE SEQUENCE [LARGE SCALE GENOMIC DNA]</scope>
    <source>
        <strain evidence="1 2">EAF2021</strain>
    </source>
</reference>
<dbReference type="Proteomes" id="UP001470230">
    <property type="component" value="Unassembled WGS sequence"/>
</dbReference>